<dbReference type="GO" id="GO:0005975">
    <property type="term" value="P:carbohydrate metabolic process"/>
    <property type="evidence" value="ECO:0007669"/>
    <property type="project" value="InterPro"/>
</dbReference>
<evidence type="ECO:0000256" key="2">
    <source>
        <dbReference type="ARBA" id="ARBA00022679"/>
    </source>
</evidence>
<evidence type="ECO:0000313" key="3">
    <source>
        <dbReference type="EMBL" id="QHT98835.1"/>
    </source>
</evidence>
<sequence length="285" mass="34040">MYNINVLVHNGLGNQLFMIFAALSYAIDNNFKLNLYSYKDRHITNNFTRPTSVYWDNFLDGFSNYLIEFDNDNTKLPLFNEAPPEYKYSKIPLFNHSFNFLGLFQSYKYFYHNYDKIISIMKLDDKQTNIKNEYSYLFNKKTIAIHFRLGDYKNYPENHNILNLSYYKKAFDLLNEKIPDIKENYSILYFCEKEDNDYVNNIINNLNINNEFNFIKIDDDIPDWKQLLIMSLCDDFIIGNSTFSLFGALFSKNKNKTVLYPSQWLGEKLNHLDTTDLFLDEWIKV</sequence>
<accession>A0A6C0J2D9</accession>
<organism evidence="3">
    <name type="scientific">viral metagenome</name>
    <dbReference type="NCBI Taxonomy" id="1070528"/>
    <lineage>
        <taxon>unclassified sequences</taxon>
        <taxon>metagenomes</taxon>
        <taxon>organismal metagenomes</taxon>
    </lineage>
</organism>
<dbReference type="GO" id="GO:0008107">
    <property type="term" value="F:galactoside 2-alpha-L-fucosyltransferase activity"/>
    <property type="evidence" value="ECO:0007669"/>
    <property type="project" value="InterPro"/>
</dbReference>
<keyword evidence="1" id="KW-0328">Glycosyltransferase</keyword>
<evidence type="ECO:0008006" key="4">
    <source>
        <dbReference type="Google" id="ProtNLM"/>
    </source>
</evidence>
<reference evidence="3" key="1">
    <citation type="journal article" date="2020" name="Nature">
        <title>Giant virus diversity and host interactions through global metagenomics.</title>
        <authorList>
            <person name="Schulz F."/>
            <person name="Roux S."/>
            <person name="Paez-Espino D."/>
            <person name="Jungbluth S."/>
            <person name="Walsh D.A."/>
            <person name="Denef V.J."/>
            <person name="McMahon K.D."/>
            <person name="Konstantinidis K.T."/>
            <person name="Eloe-Fadrosh E.A."/>
            <person name="Kyrpides N.C."/>
            <person name="Woyke T."/>
        </authorList>
    </citation>
    <scope>NUCLEOTIDE SEQUENCE</scope>
    <source>
        <strain evidence="3">GVMAG-M-3300025695-21</strain>
    </source>
</reference>
<dbReference type="EMBL" id="MN740297">
    <property type="protein sequence ID" value="QHT98835.1"/>
    <property type="molecule type" value="Genomic_DNA"/>
</dbReference>
<name>A0A6C0J2D9_9ZZZZ</name>
<dbReference type="PANTHER" id="PTHR11927:SF9">
    <property type="entry name" value="L-FUCOSYLTRANSFERASE"/>
    <property type="match status" value="1"/>
</dbReference>
<dbReference type="AlphaFoldDB" id="A0A6C0J2D9"/>
<proteinExistence type="predicted"/>
<dbReference type="InterPro" id="IPR002516">
    <property type="entry name" value="Glyco_trans_11"/>
</dbReference>
<dbReference type="PANTHER" id="PTHR11927">
    <property type="entry name" value="GALACTOSIDE 2-L-FUCOSYLTRANSFERASE"/>
    <property type="match status" value="1"/>
</dbReference>
<dbReference type="GO" id="GO:0016020">
    <property type="term" value="C:membrane"/>
    <property type="evidence" value="ECO:0007669"/>
    <property type="project" value="InterPro"/>
</dbReference>
<evidence type="ECO:0000256" key="1">
    <source>
        <dbReference type="ARBA" id="ARBA00022676"/>
    </source>
</evidence>
<protein>
    <recommendedName>
        <fullName evidence="4">Glycosyl transferase family 11</fullName>
    </recommendedName>
</protein>
<dbReference type="Pfam" id="PF01531">
    <property type="entry name" value="Glyco_transf_11"/>
    <property type="match status" value="1"/>
</dbReference>
<keyword evidence="2" id="KW-0808">Transferase</keyword>